<keyword evidence="3" id="KW-1185">Reference proteome</keyword>
<reference evidence="1" key="1">
    <citation type="submission" date="2023-06" db="EMBL/GenBank/DDBJ databases">
        <authorList>
            <person name="Kurt Z."/>
        </authorList>
    </citation>
    <scope>NUCLEOTIDE SEQUENCE</scope>
</reference>
<dbReference type="EMBL" id="CATOUU010000694">
    <property type="protein sequence ID" value="CAI9941505.1"/>
    <property type="molecule type" value="Genomic_DNA"/>
</dbReference>
<dbReference type="Proteomes" id="UP001642409">
    <property type="component" value="Unassembled WGS sequence"/>
</dbReference>
<dbReference type="SUPFAM" id="SSF48403">
    <property type="entry name" value="Ankyrin repeat"/>
    <property type="match status" value="1"/>
</dbReference>
<dbReference type="EMBL" id="CAXDID020000099">
    <property type="protein sequence ID" value="CAL6025501.1"/>
    <property type="molecule type" value="Genomic_DNA"/>
</dbReference>
<name>A0AA86PKE5_9EUKA</name>
<reference evidence="2 3" key="2">
    <citation type="submission" date="2024-07" db="EMBL/GenBank/DDBJ databases">
        <authorList>
            <person name="Akdeniz Z."/>
        </authorList>
    </citation>
    <scope>NUCLEOTIDE SEQUENCE [LARGE SCALE GENOMIC DNA]</scope>
</reference>
<accession>A0AA86PKE5</accession>
<evidence type="ECO:0000313" key="1">
    <source>
        <dbReference type="EMBL" id="CAI9941505.1"/>
    </source>
</evidence>
<organism evidence="1">
    <name type="scientific">Hexamita inflata</name>
    <dbReference type="NCBI Taxonomy" id="28002"/>
    <lineage>
        <taxon>Eukaryota</taxon>
        <taxon>Metamonada</taxon>
        <taxon>Diplomonadida</taxon>
        <taxon>Hexamitidae</taxon>
        <taxon>Hexamitinae</taxon>
        <taxon>Hexamita</taxon>
    </lineage>
</organism>
<comment type="caution">
    <text evidence="1">The sequence shown here is derived from an EMBL/GenBank/DDBJ whole genome shotgun (WGS) entry which is preliminary data.</text>
</comment>
<evidence type="ECO:0000313" key="3">
    <source>
        <dbReference type="Proteomes" id="UP001642409"/>
    </source>
</evidence>
<sequence length="269" mass="31478">MSCLHFKAGSSQWFAAAIKGDLDTIKKLHADNVNSYDRDEHRTPGVCAIHYAMLNLHYKLVDYLITYEFQCLTRSPLIYNERQLQPRSTIAHLACLISDSYLLDSILSYMHKHQHQLLVQQNEGEELALEVFIRSSSVINFGFFYDDFLSIEFEWSVSKSNKNVFKTALRSGRVDFLNFISEGFQFLQNDIKFRIAHQVLSLEDNAQLSEGAEESLGKLRFECCKCLNEITRTKMIMKNIYKMKFFKKKLVRNDKYLNYLQTVERAFDE</sequence>
<protein>
    <submittedName>
        <fullName evidence="1">Ankyrin repeat-containing domain superfamily</fullName>
    </submittedName>
    <submittedName>
        <fullName evidence="2">Ankyrin_repeat-containing domain superfamily</fullName>
    </submittedName>
</protein>
<dbReference type="AlphaFoldDB" id="A0AA86PKE5"/>
<dbReference type="InterPro" id="IPR036770">
    <property type="entry name" value="Ankyrin_rpt-contain_sf"/>
</dbReference>
<evidence type="ECO:0000313" key="2">
    <source>
        <dbReference type="EMBL" id="CAL6025501.1"/>
    </source>
</evidence>
<proteinExistence type="predicted"/>
<gene>
    <name evidence="1" type="ORF">HINF_LOCUS29150</name>
    <name evidence="2" type="ORF">HINF_LOCUS30339</name>
</gene>
<dbReference type="Gene3D" id="1.25.40.20">
    <property type="entry name" value="Ankyrin repeat-containing domain"/>
    <property type="match status" value="1"/>
</dbReference>